<proteinExistence type="predicted"/>
<dbReference type="FunFam" id="3.30.70.270:FF:000001">
    <property type="entry name" value="Diguanylate cyclase domain protein"/>
    <property type="match status" value="1"/>
</dbReference>
<name>A0A1C3RKC2_9PROT</name>
<evidence type="ECO:0000313" key="5">
    <source>
        <dbReference type="Proteomes" id="UP000231658"/>
    </source>
</evidence>
<dbReference type="GO" id="GO:0052621">
    <property type="term" value="F:diguanylate cyclase activity"/>
    <property type="evidence" value="ECO:0007669"/>
    <property type="project" value="UniProtKB-EC"/>
</dbReference>
<dbReference type="NCBIfam" id="TIGR00254">
    <property type="entry name" value="GGDEF"/>
    <property type="match status" value="1"/>
</dbReference>
<dbReference type="Pfam" id="PF00990">
    <property type="entry name" value="GGDEF"/>
    <property type="match status" value="1"/>
</dbReference>
<dbReference type="PANTHER" id="PTHR45138:SF9">
    <property type="entry name" value="DIGUANYLATE CYCLASE DGCM-RELATED"/>
    <property type="match status" value="1"/>
</dbReference>
<dbReference type="AlphaFoldDB" id="A0A1C3RKC2"/>
<keyword evidence="4" id="KW-0808">Transferase</keyword>
<sequence>MLDNTKQNDTHACELVGGICKLASCLEGRASASEREEALHEALRLAYKLEGTLNQQNDQITYLDRLAMTDCLTGLLNRRGFQAELHRVLASARRFKETGILAYIDLDDFKEINDTYGHACGDEVLAHVSRIMERMTRETDYIARLGGDEFAILLVRTSWGDGQKCIEKITTELNSISFRWQEHVINLKASMGIQFYDSLSKPKGLMNAADEAMYATKKIRNVKKPDKCTLNAAE</sequence>
<dbReference type="CDD" id="cd01949">
    <property type="entry name" value="GGDEF"/>
    <property type="match status" value="1"/>
</dbReference>
<dbReference type="Gene3D" id="3.30.70.270">
    <property type="match status" value="1"/>
</dbReference>
<protein>
    <recommendedName>
        <fullName evidence="1">diguanylate cyclase</fullName>
        <ecNumber evidence="1">2.7.7.65</ecNumber>
    </recommendedName>
</protein>
<accession>A0A1C3RKC2</accession>
<evidence type="ECO:0000256" key="1">
    <source>
        <dbReference type="ARBA" id="ARBA00012528"/>
    </source>
</evidence>
<dbReference type="InterPro" id="IPR043128">
    <property type="entry name" value="Rev_trsase/Diguanyl_cyclase"/>
</dbReference>
<evidence type="ECO:0000313" key="4">
    <source>
        <dbReference type="EMBL" id="SCA57669.1"/>
    </source>
</evidence>
<dbReference type="Proteomes" id="UP000231658">
    <property type="component" value="Unassembled WGS sequence"/>
</dbReference>
<gene>
    <name evidence="4" type="ORF">MTBPR1_60182</name>
</gene>
<dbReference type="STRING" id="1867952.MTBPR1_60182"/>
<dbReference type="OrthoDB" id="9812260at2"/>
<dbReference type="RefSeq" id="WP_083223111.1">
    <property type="nucleotide sequence ID" value="NZ_FLYE01000045.1"/>
</dbReference>
<dbReference type="InterPro" id="IPR029787">
    <property type="entry name" value="Nucleotide_cyclase"/>
</dbReference>
<evidence type="ECO:0000256" key="2">
    <source>
        <dbReference type="ARBA" id="ARBA00034247"/>
    </source>
</evidence>
<feature type="domain" description="GGDEF" evidence="3">
    <location>
        <begin position="97"/>
        <end position="234"/>
    </location>
</feature>
<dbReference type="InterPro" id="IPR000160">
    <property type="entry name" value="GGDEF_dom"/>
</dbReference>
<reference evidence="4 5" key="1">
    <citation type="submission" date="2016-07" db="EMBL/GenBank/DDBJ databases">
        <authorList>
            <person name="Lefevre C.T."/>
        </authorList>
    </citation>
    <scope>NUCLEOTIDE SEQUENCE [LARGE SCALE GENOMIC DNA]</scope>
    <source>
        <strain evidence="4">PR1</strain>
    </source>
</reference>
<dbReference type="InterPro" id="IPR050469">
    <property type="entry name" value="Diguanylate_Cyclase"/>
</dbReference>
<evidence type="ECO:0000259" key="3">
    <source>
        <dbReference type="PROSITE" id="PS50887"/>
    </source>
</evidence>
<dbReference type="SUPFAM" id="SSF55073">
    <property type="entry name" value="Nucleotide cyclase"/>
    <property type="match status" value="1"/>
</dbReference>
<organism evidence="4 5">
    <name type="scientific">Candidatus Terasakiella magnetica</name>
    <dbReference type="NCBI Taxonomy" id="1867952"/>
    <lineage>
        <taxon>Bacteria</taxon>
        <taxon>Pseudomonadati</taxon>
        <taxon>Pseudomonadota</taxon>
        <taxon>Alphaproteobacteria</taxon>
        <taxon>Rhodospirillales</taxon>
        <taxon>Terasakiellaceae</taxon>
        <taxon>Terasakiella</taxon>
    </lineage>
</organism>
<keyword evidence="5" id="KW-1185">Reference proteome</keyword>
<dbReference type="EC" id="2.7.7.65" evidence="1"/>
<keyword evidence="4" id="KW-0548">Nucleotidyltransferase</keyword>
<dbReference type="SMART" id="SM00267">
    <property type="entry name" value="GGDEF"/>
    <property type="match status" value="1"/>
</dbReference>
<dbReference type="EMBL" id="FLYE01000045">
    <property type="protein sequence ID" value="SCA57669.1"/>
    <property type="molecule type" value="Genomic_DNA"/>
</dbReference>
<dbReference type="PROSITE" id="PS50887">
    <property type="entry name" value="GGDEF"/>
    <property type="match status" value="1"/>
</dbReference>
<comment type="catalytic activity">
    <reaction evidence="2">
        <text>2 GTP = 3',3'-c-di-GMP + 2 diphosphate</text>
        <dbReference type="Rhea" id="RHEA:24898"/>
        <dbReference type="ChEBI" id="CHEBI:33019"/>
        <dbReference type="ChEBI" id="CHEBI:37565"/>
        <dbReference type="ChEBI" id="CHEBI:58805"/>
        <dbReference type="EC" id="2.7.7.65"/>
    </reaction>
</comment>
<dbReference type="PANTHER" id="PTHR45138">
    <property type="entry name" value="REGULATORY COMPONENTS OF SENSORY TRANSDUCTION SYSTEM"/>
    <property type="match status" value="1"/>
</dbReference>